<reference evidence="2" key="2">
    <citation type="submission" date="2015-06" db="UniProtKB">
        <authorList>
            <consortium name="EnsemblPlants"/>
        </authorList>
    </citation>
    <scope>IDENTIFICATION</scope>
    <source>
        <strain evidence="2">DM1-3 516 R44</strain>
    </source>
</reference>
<evidence type="ECO:0000313" key="2">
    <source>
        <dbReference type="EnsemblPlants" id="PGSC0003DMT400012327"/>
    </source>
</evidence>
<keyword evidence="1" id="KW-0812">Transmembrane</keyword>
<sequence length="82" mass="9707">MIDAKATTSCFKLGPFPTLWNMLLLNYVDITIGHFWLLVNCKIHKFNNQTYNYIWIPTKYNNKKKQRLLLAKHKDGVITHVQ</sequence>
<dbReference type="PaxDb" id="4113-PGSC0003DMT400012327"/>
<dbReference type="AlphaFoldDB" id="M1A132"/>
<keyword evidence="1" id="KW-1133">Transmembrane helix</keyword>
<evidence type="ECO:0000256" key="1">
    <source>
        <dbReference type="SAM" id="Phobius"/>
    </source>
</evidence>
<dbReference type="InParanoid" id="M1A132"/>
<dbReference type="Gramene" id="PGSC0003DMT400012327">
    <property type="protein sequence ID" value="PGSC0003DMT400012327"/>
    <property type="gene ID" value="PGSC0003DMG400004833"/>
</dbReference>
<evidence type="ECO:0000313" key="3">
    <source>
        <dbReference type="Proteomes" id="UP000011115"/>
    </source>
</evidence>
<name>M1A132_SOLTU</name>
<protein>
    <submittedName>
        <fullName evidence="2">Uncharacterized protein</fullName>
    </submittedName>
</protein>
<keyword evidence="3" id="KW-1185">Reference proteome</keyword>
<dbReference type="Proteomes" id="UP000011115">
    <property type="component" value="Unassembled WGS sequence"/>
</dbReference>
<dbReference type="EnsemblPlants" id="PGSC0003DMT400012327">
    <property type="protein sequence ID" value="PGSC0003DMT400012327"/>
    <property type="gene ID" value="PGSC0003DMG400004833"/>
</dbReference>
<proteinExistence type="predicted"/>
<reference evidence="3" key="1">
    <citation type="journal article" date="2011" name="Nature">
        <title>Genome sequence and analysis of the tuber crop potato.</title>
        <authorList>
            <consortium name="The Potato Genome Sequencing Consortium"/>
        </authorList>
    </citation>
    <scope>NUCLEOTIDE SEQUENCE [LARGE SCALE GENOMIC DNA]</scope>
    <source>
        <strain evidence="3">cv. DM1-3 516 R44</strain>
    </source>
</reference>
<organism evidence="2 3">
    <name type="scientific">Solanum tuberosum</name>
    <name type="common">Potato</name>
    <dbReference type="NCBI Taxonomy" id="4113"/>
    <lineage>
        <taxon>Eukaryota</taxon>
        <taxon>Viridiplantae</taxon>
        <taxon>Streptophyta</taxon>
        <taxon>Embryophyta</taxon>
        <taxon>Tracheophyta</taxon>
        <taxon>Spermatophyta</taxon>
        <taxon>Magnoliopsida</taxon>
        <taxon>eudicotyledons</taxon>
        <taxon>Gunneridae</taxon>
        <taxon>Pentapetalae</taxon>
        <taxon>asterids</taxon>
        <taxon>lamiids</taxon>
        <taxon>Solanales</taxon>
        <taxon>Solanaceae</taxon>
        <taxon>Solanoideae</taxon>
        <taxon>Solaneae</taxon>
        <taxon>Solanum</taxon>
    </lineage>
</organism>
<dbReference type="HOGENOM" id="CLU_2562891_0_0_1"/>
<accession>M1A132</accession>
<keyword evidence="1" id="KW-0472">Membrane</keyword>
<feature type="transmembrane region" description="Helical" evidence="1">
    <location>
        <begin position="20"/>
        <end position="39"/>
    </location>
</feature>